<sequence>MDVNKQLEELRTFFITHKELDALLEKRIKLEIALSDLSLSITHLSLEPNAMVKCNYYDNYDDIGIDGQLVKGNLKLPDVENKFNIHIGFCERLIEEIKARISEEDININKIRVDIAGYEKSLNELYKLISSIDDPNSLTSYVPFISRDSNTEKKQKRDLLNYLKKLEYLVETTCKYKLINTTPIPNPHLEVAKGGCSYKKTNKKNILEKERCIYKITGDRKEYIKYKGNFIAVRDYKKLMKSR</sequence>
<name>A0A6C0LFE2_9ZZZZ</name>
<protein>
    <submittedName>
        <fullName evidence="1">Uncharacterized protein</fullName>
    </submittedName>
</protein>
<reference evidence="1" key="1">
    <citation type="journal article" date="2020" name="Nature">
        <title>Giant virus diversity and host interactions through global metagenomics.</title>
        <authorList>
            <person name="Schulz F."/>
            <person name="Roux S."/>
            <person name="Paez-Espino D."/>
            <person name="Jungbluth S."/>
            <person name="Walsh D.A."/>
            <person name="Denef V.J."/>
            <person name="McMahon K.D."/>
            <person name="Konstantinidis K.T."/>
            <person name="Eloe-Fadrosh E.A."/>
            <person name="Kyrpides N.C."/>
            <person name="Woyke T."/>
        </authorList>
    </citation>
    <scope>NUCLEOTIDE SEQUENCE</scope>
    <source>
        <strain evidence="1">GVMAG-M-3300027804-47</strain>
    </source>
</reference>
<organism evidence="1">
    <name type="scientific">viral metagenome</name>
    <dbReference type="NCBI Taxonomy" id="1070528"/>
    <lineage>
        <taxon>unclassified sequences</taxon>
        <taxon>metagenomes</taxon>
        <taxon>organismal metagenomes</taxon>
    </lineage>
</organism>
<dbReference type="AlphaFoldDB" id="A0A6C0LFE2"/>
<evidence type="ECO:0000313" key="1">
    <source>
        <dbReference type="EMBL" id="QHU29263.1"/>
    </source>
</evidence>
<proteinExistence type="predicted"/>
<dbReference type="EMBL" id="MN740483">
    <property type="protein sequence ID" value="QHU29263.1"/>
    <property type="molecule type" value="Genomic_DNA"/>
</dbReference>
<accession>A0A6C0LFE2</accession>